<sequence>MTLTLHGPVAERIQGQVSEGNYQSPEDLIEEALEALVRQRVNAGIVQGLADVTAGRCRRLTKENVGEIARSIVRESLP</sequence>
<evidence type="ECO:0000313" key="1">
    <source>
        <dbReference type="EMBL" id="VFJ68093.1"/>
    </source>
</evidence>
<proteinExistence type="predicted"/>
<accession>A0A450TKH4</accession>
<gene>
    <name evidence="1" type="ORF">BECKDK2373B_GA0170837_12065</name>
</gene>
<evidence type="ECO:0008006" key="2">
    <source>
        <dbReference type="Google" id="ProtNLM"/>
    </source>
</evidence>
<reference evidence="1" key="1">
    <citation type="submission" date="2019-02" db="EMBL/GenBank/DDBJ databases">
        <authorList>
            <person name="Gruber-Vodicka R. H."/>
            <person name="Seah K. B. B."/>
        </authorList>
    </citation>
    <scope>NUCLEOTIDE SEQUENCE</scope>
    <source>
        <strain evidence="1">BECK_DK47</strain>
    </source>
</reference>
<name>A0A450TKH4_9GAMM</name>
<protein>
    <recommendedName>
        <fullName evidence="2">Antitoxin ParD</fullName>
    </recommendedName>
</protein>
<organism evidence="1">
    <name type="scientific">Candidatus Kentrum sp. DK</name>
    <dbReference type="NCBI Taxonomy" id="2126562"/>
    <lineage>
        <taxon>Bacteria</taxon>
        <taxon>Pseudomonadati</taxon>
        <taxon>Pseudomonadota</taxon>
        <taxon>Gammaproteobacteria</taxon>
        <taxon>Candidatus Kentrum</taxon>
    </lineage>
</organism>
<dbReference type="EMBL" id="CAADEX010000206">
    <property type="protein sequence ID" value="VFJ68093.1"/>
    <property type="molecule type" value="Genomic_DNA"/>
</dbReference>
<dbReference type="AlphaFoldDB" id="A0A450TKH4"/>